<dbReference type="Proteomes" id="UP001611339">
    <property type="component" value="Unassembled WGS sequence"/>
</dbReference>
<name>A0ABW7UH39_9ACTN</name>
<evidence type="ECO:0000313" key="8">
    <source>
        <dbReference type="EMBL" id="MFI1717580.1"/>
    </source>
</evidence>
<dbReference type="EMBL" id="JBIRUI010000015">
    <property type="protein sequence ID" value="MFI1717580.1"/>
    <property type="molecule type" value="Genomic_DNA"/>
</dbReference>
<dbReference type="SMART" id="SM00729">
    <property type="entry name" value="Elp3"/>
    <property type="match status" value="1"/>
</dbReference>
<dbReference type="InterPro" id="IPR006158">
    <property type="entry name" value="Cobalamin-bd"/>
</dbReference>
<accession>A0ABW7UH39</accession>
<dbReference type="SFLD" id="SFLDG01082">
    <property type="entry name" value="B12-binding_domain_containing"/>
    <property type="match status" value="1"/>
</dbReference>
<dbReference type="PANTHER" id="PTHR43409:SF7">
    <property type="entry name" value="BLL1977 PROTEIN"/>
    <property type="match status" value="1"/>
</dbReference>
<sequence>MTPGIETGHAVPAEAGSDAAAPGGGSVVLAFPPLVESSFGRYFPSTAVLAGFLQSRRVRTHQWDLNEEFALHLLDPGHLAEAGAGRLVGLEGCHPEEMSAVAGRWLARHHDALFDEDGRHVFAAESGPAFLLAALAQPYLIDPEAEWLTDPALLRSDRTLVYRAYYASLDLAARLPADARLLGVSVPMGPQLVPALLLAEAVKRVRPEVRTVLGGPTLSLMNEDDLARLLDVHRQVDAVVRFDGEAPLLALYRQADAGDWRPTEVAGVSAVAGGGPVHTPPAPGMHPNTLPPASYDPALVARLVGLEMGIVQARGCYWGKCDYCDFVELYDGSPPYRGRSVQSFMAELEHQVGRHGVRRFELITESIPPAFARRFSQAVLDRGLDITWNSFAMVDRRFDAELLQLMVRAGCEYLVIGMETTNTRVLKLVHKSADREENLRFIREAHQAGMKLRINLIPDLPSTTLEEAMESLRDVAELADCVESFTVFPFEATRSSEVGRRPERFGLVVGGGDSGLANQAQYALNHLGNIDPAMTREERTGVHRAYQDFAIGHGSAHMRRTGDEFLDRLPGEDEAFRLGVASLDVLPRGDELVVTHVLRRERTVLPAAVASGLAPWLDGTPLTRRDLTRVYGTAGGTAVLRQLVEARLLTAVAATGRPEPALT</sequence>
<keyword evidence="4" id="KW-0408">Iron</keyword>
<dbReference type="InterPro" id="IPR007197">
    <property type="entry name" value="rSAM"/>
</dbReference>
<organism evidence="8 9">
    <name type="scientific">Streptomyces litmocidini</name>
    <dbReference type="NCBI Taxonomy" id="67318"/>
    <lineage>
        <taxon>Bacteria</taxon>
        <taxon>Bacillati</taxon>
        <taxon>Actinomycetota</taxon>
        <taxon>Actinomycetes</taxon>
        <taxon>Kitasatosporales</taxon>
        <taxon>Streptomycetaceae</taxon>
        <taxon>Streptomyces</taxon>
    </lineage>
</organism>
<keyword evidence="3" id="KW-0479">Metal-binding</keyword>
<dbReference type="Gene3D" id="3.40.50.280">
    <property type="entry name" value="Cobalamin-binding domain"/>
    <property type="match status" value="1"/>
</dbReference>
<proteinExistence type="predicted"/>
<dbReference type="PROSITE" id="PS51918">
    <property type="entry name" value="RADICAL_SAM"/>
    <property type="match status" value="1"/>
</dbReference>
<comment type="cofactor">
    <cofactor evidence="1">
        <name>[4Fe-4S] cluster</name>
        <dbReference type="ChEBI" id="CHEBI:49883"/>
    </cofactor>
</comment>
<keyword evidence="2" id="KW-0949">S-adenosyl-L-methionine</keyword>
<dbReference type="InterPro" id="IPR006638">
    <property type="entry name" value="Elp3/MiaA/NifB-like_rSAM"/>
</dbReference>
<dbReference type="SUPFAM" id="SSF102114">
    <property type="entry name" value="Radical SAM enzymes"/>
    <property type="match status" value="1"/>
</dbReference>
<reference evidence="8 9" key="1">
    <citation type="submission" date="2024-10" db="EMBL/GenBank/DDBJ databases">
        <title>The Natural Products Discovery Center: Release of the First 8490 Sequenced Strains for Exploring Actinobacteria Biosynthetic Diversity.</title>
        <authorList>
            <person name="Kalkreuter E."/>
            <person name="Kautsar S.A."/>
            <person name="Yang D."/>
            <person name="Bader C.D."/>
            <person name="Teijaro C.N."/>
            <person name="Fluegel L."/>
            <person name="Davis C.M."/>
            <person name="Simpson J.R."/>
            <person name="Lauterbach L."/>
            <person name="Steele A.D."/>
            <person name="Gui C."/>
            <person name="Meng S."/>
            <person name="Li G."/>
            <person name="Viehrig K."/>
            <person name="Ye F."/>
            <person name="Su P."/>
            <person name="Kiefer A.F."/>
            <person name="Nichols A."/>
            <person name="Cepeda A.J."/>
            <person name="Yan W."/>
            <person name="Fan B."/>
            <person name="Jiang Y."/>
            <person name="Adhikari A."/>
            <person name="Zheng C.-J."/>
            <person name="Schuster L."/>
            <person name="Cowan T.M."/>
            <person name="Smanski M.J."/>
            <person name="Chevrette M.G."/>
            <person name="De Carvalho L.P.S."/>
            <person name="Shen B."/>
        </authorList>
    </citation>
    <scope>NUCLEOTIDE SEQUENCE [LARGE SCALE GENOMIC DNA]</scope>
    <source>
        <strain evidence="8 9">NPDC020602</strain>
    </source>
</reference>
<feature type="domain" description="B12-binding" evidence="6">
    <location>
        <begin position="172"/>
        <end position="262"/>
    </location>
</feature>
<evidence type="ECO:0000256" key="4">
    <source>
        <dbReference type="ARBA" id="ARBA00023004"/>
    </source>
</evidence>
<gene>
    <name evidence="8" type="ORF">ACH407_28980</name>
</gene>
<dbReference type="Pfam" id="PF04055">
    <property type="entry name" value="Radical_SAM"/>
    <property type="match status" value="1"/>
</dbReference>
<evidence type="ECO:0000313" key="9">
    <source>
        <dbReference type="Proteomes" id="UP001611339"/>
    </source>
</evidence>
<feature type="domain" description="Radical SAM core" evidence="7">
    <location>
        <begin position="302"/>
        <end position="527"/>
    </location>
</feature>
<evidence type="ECO:0000256" key="2">
    <source>
        <dbReference type="ARBA" id="ARBA00022691"/>
    </source>
</evidence>
<dbReference type="Gene3D" id="3.20.20.70">
    <property type="entry name" value="Aldolase class I"/>
    <property type="match status" value="1"/>
</dbReference>
<evidence type="ECO:0000256" key="1">
    <source>
        <dbReference type="ARBA" id="ARBA00001966"/>
    </source>
</evidence>
<evidence type="ECO:0000256" key="5">
    <source>
        <dbReference type="ARBA" id="ARBA00023014"/>
    </source>
</evidence>
<dbReference type="PROSITE" id="PS51332">
    <property type="entry name" value="B12_BINDING"/>
    <property type="match status" value="1"/>
</dbReference>
<dbReference type="SFLD" id="SFLDS00029">
    <property type="entry name" value="Radical_SAM"/>
    <property type="match status" value="1"/>
</dbReference>
<evidence type="ECO:0000259" key="7">
    <source>
        <dbReference type="PROSITE" id="PS51918"/>
    </source>
</evidence>
<dbReference type="InterPro" id="IPR013785">
    <property type="entry name" value="Aldolase_TIM"/>
</dbReference>
<keyword evidence="9" id="KW-1185">Reference proteome</keyword>
<dbReference type="InterPro" id="IPR051198">
    <property type="entry name" value="BchE-like"/>
</dbReference>
<dbReference type="InterPro" id="IPR058240">
    <property type="entry name" value="rSAM_sf"/>
</dbReference>
<dbReference type="RefSeq" id="WP_398711976.1">
    <property type="nucleotide sequence ID" value="NZ_JBIRUI010000015.1"/>
</dbReference>
<dbReference type="PANTHER" id="PTHR43409">
    <property type="entry name" value="ANAEROBIC MAGNESIUM-PROTOPORPHYRIN IX MONOMETHYL ESTER CYCLASE-RELATED"/>
    <property type="match status" value="1"/>
</dbReference>
<comment type="caution">
    <text evidence="8">The sequence shown here is derived from an EMBL/GenBank/DDBJ whole genome shotgun (WGS) entry which is preliminary data.</text>
</comment>
<keyword evidence="5" id="KW-0411">Iron-sulfur</keyword>
<protein>
    <submittedName>
        <fullName evidence="8">B12-binding domain-containing radical SAM protein</fullName>
    </submittedName>
</protein>
<evidence type="ECO:0000256" key="3">
    <source>
        <dbReference type="ARBA" id="ARBA00022723"/>
    </source>
</evidence>
<evidence type="ECO:0000259" key="6">
    <source>
        <dbReference type="PROSITE" id="PS51332"/>
    </source>
</evidence>